<dbReference type="eggNOG" id="KOG1716">
    <property type="taxonomic scope" value="Eukaryota"/>
</dbReference>
<evidence type="ECO:0000256" key="3">
    <source>
        <dbReference type="ARBA" id="ARBA00022801"/>
    </source>
</evidence>
<evidence type="ECO:0000259" key="6">
    <source>
        <dbReference type="PROSITE" id="PS50054"/>
    </source>
</evidence>
<dbReference type="VEuPathDB" id="FungiDB:YALI1_B15346g"/>
<evidence type="ECO:0000256" key="2">
    <source>
        <dbReference type="ARBA" id="ARBA00013064"/>
    </source>
</evidence>
<dbReference type="Gene3D" id="3.90.190.10">
    <property type="entry name" value="Protein tyrosine phosphatase superfamily"/>
    <property type="match status" value="1"/>
</dbReference>
<dbReference type="PROSITE" id="PS00383">
    <property type="entry name" value="TYR_PHOSPHATASE_1"/>
    <property type="match status" value="1"/>
</dbReference>
<dbReference type="AlphaFoldDB" id="A0A1D8N7D5"/>
<dbReference type="EC" id="3.1.3.48" evidence="2"/>
<evidence type="ECO:0000256" key="1">
    <source>
        <dbReference type="ARBA" id="ARBA00008601"/>
    </source>
</evidence>
<dbReference type="PIRSF" id="PIRSF000941">
    <property type="entry name" value="DUSP12"/>
    <property type="match status" value="1"/>
</dbReference>
<gene>
    <name evidence="8" type="ORF">YALI1_B15346g</name>
</gene>
<comment type="similarity">
    <text evidence="1">Belongs to the protein-tyrosine phosphatase family. Non-receptor class dual specificity subfamily.</text>
</comment>
<sequence length="368" mass="41439">MAMHRVAPDIPLWVGSIYSLSAHISFEKYNINHIISMVRGELPGNQIQGYTHLHVEMDDDEEENIMQYFPETNKFIEDACGEWMTKVAESGKYKNYPENVESVHLEYPHNPDPPGVLVHCMAGISRSSTIVIAYLMKKLGLTAEQGLALVKKGRKIANPNPSFVEQLKIYEQCGYEIDDSKPLYRQWILKKDSEGIPNIGSTPKFKYRSETEGLTSRGQGFSADFRRQIRPKMNQSGAVEDATEATPEQTAPSMKTSLLRCRMCRQILASSNAFIVHEPKSPMPKQQSSRNGIGANASIAPQCMQYYVEPIEWMRDELEKGALDGKLNCPKCKAKLGSYKWQGSKCSCGKWCTPAIELTRSKVDEMLS</sequence>
<dbReference type="InterPro" id="IPR016130">
    <property type="entry name" value="Tyr_Pase_AS"/>
</dbReference>
<dbReference type="PANTHER" id="PTHR45848:SF4">
    <property type="entry name" value="DUAL SPECIFICITY PROTEIN PHOSPHATASE 12"/>
    <property type="match status" value="1"/>
</dbReference>
<reference evidence="8 9" key="1">
    <citation type="journal article" date="2016" name="PLoS ONE">
        <title>Sequence Assembly of Yarrowia lipolytica Strain W29/CLIB89 Shows Transposable Element Diversity.</title>
        <authorList>
            <person name="Magnan C."/>
            <person name="Yu J."/>
            <person name="Chang I."/>
            <person name="Jahn E."/>
            <person name="Kanomata Y."/>
            <person name="Wu J."/>
            <person name="Zeller M."/>
            <person name="Oakes M."/>
            <person name="Baldi P."/>
            <person name="Sandmeyer S."/>
        </authorList>
    </citation>
    <scope>NUCLEOTIDE SEQUENCE [LARGE SCALE GENOMIC DNA]</scope>
    <source>
        <strain evidence="9">CLIB89(W29)</strain>
    </source>
</reference>
<dbReference type="OrthoDB" id="2017893at2759"/>
<dbReference type="SMART" id="SM00195">
    <property type="entry name" value="DSPc"/>
    <property type="match status" value="1"/>
</dbReference>
<dbReference type="GO" id="GO:0004725">
    <property type="term" value="F:protein tyrosine phosphatase activity"/>
    <property type="evidence" value="ECO:0007669"/>
    <property type="project" value="UniProtKB-EC"/>
</dbReference>
<dbReference type="InterPro" id="IPR016278">
    <property type="entry name" value="DUSP12"/>
</dbReference>
<dbReference type="RefSeq" id="XP_500766.2">
    <property type="nucleotide sequence ID" value="XM_500766.3"/>
</dbReference>
<feature type="domain" description="Tyrosine specific protein phosphatases" evidence="7">
    <location>
        <begin position="94"/>
        <end position="154"/>
    </location>
</feature>
<dbReference type="PANTHER" id="PTHR45848">
    <property type="entry name" value="DUAL SPECIFICITY PROTEIN PHOSPHATASE 12 FAMILY MEMBER"/>
    <property type="match status" value="1"/>
</dbReference>
<evidence type="ECO:0000256" key="4">
    <source>
        <dbReference type="ARBA" id="ARBA00022912"/>
    </source>
</evidence>
<dbReference type="GeneID" id="2907379"/>
<feature type="active site" description="Phosphocysteine intermediate" evidence="5">
    <location>
        <position position="120"/>
    </location>
</feature>
<dbReference type="PROSITE" id="PS50056">
    <property type="entry name" value="TYR_PHOSPHATASE_2"/>
    <property type="match status" value="1"/>
</dbReference>
<evidence type="ECO:0000259" key="7">
    <source>
        <dbReference type="PROSITE" id="PS50056"/>
    </source>
</evidence>
<dbReference type="EMBL" id="CP017554">
    <property type="protein sequence ID" value="AOW01558.1"/>
    <property type="molecule type" value="Genomic_DNA"/>
</dbReference>
<feature type="domain" description="Tyrosine-protein phosphatase" evidence="6">
    <location>
        <begin position="2"/>
        <end position="176"/>
    </location>
</feature>
<dbReference type="VEuPathDB" id="FungiDB:YALI0_B11572g"/>
<keyword evidence="3" id="KW-0378">Hydrolase</keyword>
<dbReference type="Proteomes" id="UP000182444">
    <property type="component" value="Chromosome 1B"/>
</dbReference>
<dbReference type="InterPro" id="IPR000340">
    <property type="entry name" value="Dual-sp_phosphatase_cat-dom"/>
</dbReference>
<dbReference type="InterPro" id="IPR000387">
    <property type="entry name" value="Tyr_Pase_dom"/>
</dbReference>
<protein>
    <recommendedName>
        <fullName evidence="2">protein-tyrosine-phosphatase</fullName>
        <ecNumber evidence="2">3.1.3.48</ecNumber>
    </recommendedName>
</protein>
<dbReference type="GO" id="GO:0008138">
    <property type="term" value="F:protein tyrosine/serine/threonine phosphatase activity"/>
    <property type="evidence" value="ECO:0007669"/>
    <property type="project" value="InterPro"/>
</dbReference>
<dbReference type="GO" id="GO:0005634">
    <property type="term" value="C:nucleus"/>
    <property type="evidence" value="ECO:0007669"/>
    <property type="project" value="TreeGrafter"/>
</dbReference>
<dbReference type="InterPro" id="IPR029021">
    <property type="entry name" value="Prot-tyrosine_phosphatase-like"/>
</dbReference>
<accession>A0A1D8N7D5</accession>
<dbReference type="Pfam" id="PF00782">
    <property type="entry name" value="DSPc"/>
    <property type="match status" value="1"/>
</dbReference>
<proteinExistence type="inferred from homology"/>
<evidence type="ECO:0000313" key="9">
    <source>
        <dbReference type="Proteomes" id="UP000182444"/>
    </source>
</evidence>
<evidence type="ECO:0000313" key="8">
    <source>
        <dbReference type="EMBL" id="AOW01558.1"/>
    </source>
</evidence>
<dbReference type="KEGG" id="yli:2907379"/>
<organism evidence="8 9">
    <name type="scientific">Yarrowia lipolytica</name>
    <name type="common">Candida lipolytica</name>
    <dbReference type="NCBI Taxonomy" id="4952"/>
    <lineage>
        <taxon>Eukaryota</taxon>
        <taxon>Fungi</taxon>
        <taxon>Dikarya</taxon>
        <taxon>Ascomycota</taxon>
        <taxon>Saccharomycotina</taxon>
        <taxon>Dipodascomycetes</taxon>
        <taxon>Dipodascales</taxon>
        <taxon>Dipodascales incertae sedis</taxon>
        <taxon>Yarrowia</taxon>
    </lineage>
</organism>
<dbReference type="SUPFAM" id="SSF52799">
    <property type="entry name" value="(Phosphotyrosine protein) phosphatases II"/>
    <property type="match status" value="1"/>
</dbReference>
<keyword evidence="4" id="KW-0904">Protein phosphatase</keyword>
<evidence type="ECO:0000256" key="5">
    <source>
        <dbReference type="PIRSR" id="PIRSR000941-50"/>
    </source>
</evidence>
<dbReference type="InterPro" id="IPR020422">
    <property type="entry name" value="TYR_PHOSPHATASE_DUAL_dom"/>
</dbReference>
<name>A0A1D8N7D5_YARLL</name>
<dbReference type="PROSITE" id="PS50054">
    <property type="entry name" value="TYR_PHOSPHATASE_DUAL"/>
    <property type="match status" value="1"/>
</dbReference>